<protein>
    <submittedName>
        <fullName evidence="1">Uncharacterized protein</fullName>
    </submittedName>
</protein>
<evidence type="ECO:0000313" key="2">
    <source>
        <dbReference type="Proteomes" id="UP000309138"/>
    </source>
</evidence>
<dbReference type="RefSeq" id="WP_136941427.1">
    <property type="nucleotide sequence ID" value="NZ_SWKR01000001.1"/>
</dbReference>
<reference evidence="1 2" key="1">
    <citation type="submission" date="2019-04" db="EMBL/GenBank/DDBJ databases">
        <authorList>
            <person name="Yang Y."/>
            <person name="Wei D."/>
        </authorList>
    </citation>
    <scope>NUCLEOTIDE SEQUENCE [LARGE SCALE GENOMIC DNA]</scope>
    <source>
        <strain evidence="1 2">L-1-4w-11</strain>
    </source>
</reference>
<organism evidence="1 2">
    <name type="scientific">Sphingomonas baiyangensis</name>
    <dbReference type="NCBI Taxonomy" id="2572576"/>
    <lineage>
        <taxon>Bacteria</taxon>
        <taxon>Pseudomonadati</taxon>
        <taxon>Pseudomonadota</taxon>
        <taxon>Alphaproteobacteria</taxon>
        <taxon>Sphingomonadales</taxon>
        <taxon>Sphingomonadaceae</taxon>
        <taxon>Sphingomonas</taxon>
    </lineage>
</organism>
<comment type="caution">
    <text evidence="1">The sequence shown here is derived from an EMBL/GenBank/DDBJ whole genome shotgun (WGS) entry which is preliminary data.</text>
</comment>
<name>A0A4U1L7S0_9SPHN</name>
<gene>
    <name evidence="1" type="ORF">FBR43_01290</name>
</gene>
<sequence>MLQRRIALLAAIAACAVLIALKPPTGQIRLALDTGNESAPALFEAAVEVGAVGVSVVVDASRRLR</sequence>
<evidence type="ECO:0000313" key="1">
    <source>
        <dbReference type="EMBL" id="TKD53007.1"/>
    </source>
</evidence>
<dbReference type="Proteomes" id="UP000309138">
    <property type="component" value="Unassembled WGS sequence"/>
</dbReference>
<dbReference type="AlphaFoldDB" id="A0A4U1L7S0"/>
<accession>A0A4U1L7S0</accession>
<proteinExistence type="predicted"/>
<keyword evidence="2" id="KW-1185">Reference proteome</keyword>
<dbReference type="EMBL" id="SWKR01000001">
    <property type="protein sequence ID" value="TKD53007.1"/>
    <property type="molecule type" value="Genomic_DNA"/>
</dbReference>